<comment type="caution">
    <text evidence="5">The sequence shown here is derived from an EMBL/GenBank/DDBJ whole genome shotgun (WGS) entry which is preliminary data.</text>
</comment>
<keyword evidence="6" id="KW-1185">Reference proteome</keyword>
<gene>
    <name evidence="5" type="ORF">FB382_004101</name>
</gene>
<dbReference type="InterPro" id="IPR000792">
    <property type="entry name" value="Tscrpt_reg_LuxR_C"/>
</dbReference>
<dbReference type="PANTHER" id="PTHR44688:SF16">
    <property type="entry name" value="DNA-BINDING TRANSCRIPTIONAL ACTIVATOR DEVR_DOSR"/>
    <property type="match status" value="1"/>
</dbReference>
<dbReference type="PRINTS" id="PR00038">
    <property type="entry name" value="HTHLUXR"/>
</dbReference>
<keyword evidence="3" id="KW-0804">Transcription</keyword>
<evidence type="ECO:0000259" key="4">
    <source>
        <dbReference type="PROSITE" id="PS50043"/>
    </source>
</evidence>
<dbReference type="Gene3D" id="1.25.40.10">
    <property type="entry name" value="Tetratricopeptide repeat domain"/>
    <property type="match status" value="1"/>
</dbReference>
<proteinExistence type="predicted"/>
<sequence length="326" mass="34814">MQAPDATETDATRVTAVIGLARAGQVTEALAELDALRASGPLPPREQVMLLAIGLECRLARGDVGDALALGEELGDFLEATGPVGAIAHHARGELASALNELESALHHFEEAGRRIGPADDDPEVLPWRAGLALASLRLGRRRDAAELAREHLGHTRPSGSAYARAQALRTLATADAAGDRVALLREARAVIDGTGARRLGAQIDTDLAGLLLLPGDTHEAEALALLRSAEEYAGRQELWPLQGRVRRLLERLGETPRRVQGEALAALTMSERKVARLAAQGLTNRQIAEELVVTVKAVEWHLSHVYRKLGIRSRTRLAATLGTPG</sequence>
<dbReference type="PROSITE" id="PS50043">
    <property type="entry name" value="HTH_LUXR_2"/>
    <property type="match status" value="1"/>
</dbReference>
<evidence type="ECO:0000313" key="5">
    <source>
        <dbReference type="EMBL" id="MBA8805756.1"/>
    </source>
</evidence>
<protein>
    <submittedName>
        <fullName evidence="5">DNA-binding CsgD family transcriptional regulator</fullName>
    </submittedName>
</protein>
<evidence type="ECO:0000256" key="3">
    <source>
        <dbReference type="ARBA" id="ARBA00023163"/>
    </source>
</evidence>
<dbReference type="GO" id="GO:0003677">
    <property type="term" value="F:DNA binding"/>
    <property type="evidence" value="ECO:0007669"/>
    <property type="project" value="UniProtKB-KW"/>
</dbReference>
<dbReference type="InterPro" id="IPR016032">
    <property type="entry name" value="Sig_transdc_resp-reg_C-effctor"/>
</dbReference>
<dbReference type="SMART" id="SM00421">
    <property type="entry name" value="HTH_LUXR"/>
    <property type="match status" value="1"/>
</dbReference>
<evidence type="ECO:0000256" key="1">
    <source>
        <dbReference type="ARBA" id="ARBA00023015"/>
    </source>
</evidence>
<dbReference type="EMBL" id="JACGXA010000003">
    <property type="protein sequence ID" value="MBA8805756.1"/>
    <property type="molecule type" value="Genomic_DNA"/>
</dbReference>
<keyword evidence="1" id="KW-0805">Transcription regulation</keyword>
<keyword evidence="2 5" id="KW-0238">DNA-binding</keyword>
<evidence type="ECO:0000256" key="2">
    <source>
        <dbReference type="ARBA" id="ARBA00023125"/>
    </source>
</evidence>
<dbReference type="SUPFAM" id="SSF48452">
    <property type="entry name" value="TPR-like"/>
    <property type="match status" value="1"/>
</dbReference>
<dbReference type="PANTHER" id="PTHR44688">
    <property type="entry name" value="DNA-BINDING TRANSCRIPTIONAL ACTIVATOR DEVR_DOSR"/>
    <property type="match status" value="1"/>
</dbReference>
<dbReference type="GO" id="GO:0006355">
    <property type="term" value="P:regulation of DNA-templated transcription"/>
    <property type="evidence" value="ECO:0007669"/>
    <property type="project" value="InterPro"/>
</dbReference>
<dbReference type="Gene3D" id="1.10.10.10">
    <property type="entry name" value="Winged helix-like DNA-binding domain superfamily/Winged helix DNA-binding domain"/>
    <property type="match status" value="1"/>
</dbReference>
<organism evidence="5 6">
    <name type="scientific">Nocardioides ginsengisegetis</name>
    <dbReference type="NCBI Taxonomy" id="661491"/>
    <lineage>
        <taxon>Bacteria</taxon>
        <taxon>Bacillati</taxon>
        <taxon>Actinomycetota</taxon>
        <taxon>Actinomycetes</taxon>
        <taxon>Propionibacteriales</taxon>
        <taxon>Nocardioidaceae</taxon>
        <taxon>Nocardioides</taxon>
    </lineage>
</organism>
<dbReference type="Pfam" id="PF00196">
    <property type="entry name" value="GerE"/>
    <property type="match status" value="1"/>
</dbReference>
<dbReference type="InterPro" id="IPR036388">
    <property type="entry name" value="WH-like_DNA-bd_sf"/>
</dbReference>
<evidence type="ECO:0000313" key="6">
    <source>
        <dbReference type="Proteomes" id="UP000580910"/>
    </source>
</evidence>
<dbReference type="SUPFAM" id="SSF46894">
    <property type="entry name" value="C-terminal effector domain of the bipartite response regulators"/>
    <property type="match status" value="1"/>
</dbReference>
<name>A0A7W3J3Q7_9ACTN</name>
<dbReference type="InterPro" id="IPR011990">
    <property type="entry name" value="TPR-like_helical_dom_sf"/>
</dbReference>
<accession>A0A7W3J3Q7</accession>
<reference evidence="5 6" key="1">
    <citation type="submission" date="2020-07" db="EMBL/GenBank/DDBJ databases">
        <title>Sequencing the genomes of 1000 actinobacteria strains.</title>
        <authorList>
            <person name="Klenk H.-P."/>
        </authorList>
    </citation>
    <scope>NUCLEOTIDE SEQUENCE [LARGE SCALE GENOMIC DNA]</scope>
    <source>
        <strain evidence="5 6">DSM 21349</strain>
    </source>
</reference>
<dbReference type="AlphaFoldDB" id="A0A7W3J3Q7"/>
<dbReference type="RefSeq" id="WP_182541780.1">
    <property type="nucleotide sequence ID" value="NZ_JACGXA010000003.1"/>
</dbReference>
<feature type="domain" description="HTH luxR-type" evidence="4">
    <location>
        <begin position="261"/>
        <end position="326"/>
    </location>
</feature>
<dbReference type="CDD" id="cd06170">
    <property type="entry name" value="LuxR_C_like"/>
    <property type="match status" value="1"/>
</dbReference>
<dbReference type="Proteomes" id="UP000580910">
    <property type="component" value="Unassembled WGS sequence"/>
</dbReference>